<dbReference type="AlphaFoldDB" id="A0A917D1E8"/>
<dbReference type="Proteomes" id="UP000637643">
    <property type="component" value="Unassembled WGS sequence"/>
</dbReference>
<accession>A0A917D1E8</accession>
<keyword evidence="2" id="KW-1185">Reference proteome</keyword>
<comment type="caution">
    <text evidence="1">The sequence shown here is derived from an EMBL/GenBank/DDBJ whole genome shotgun (WGS) entry which is preliminary data.</text>
</comment>
<reference evidence="1" key="1">
    <citation type="journal article" date="2014" name="Int. J. Syst. Evol. Microbiol.">
        <title>Complete genome sequence of Corynebacterium casei LMG S-19264T (=DSM 44701T), isolated from a smear-ripened cheese.</title>
        <authorList>
            <consortium name="US DOE Joint Genome Institute (JGI-PGF)"/>
            <person name="Walter F."/>
            <person name="Albersmeier A."/>
            <person name="Kalinowski J."/>
            <person name="Ruckert C."/>
        </authorList>
    </citation>
    <scope>NUCLEOTIDE SEQUENCE</scope>
    <source>
        <strain evidence="1">CGMCC 1.16134</strain>
    </source>
</reference>
<proteinExistence type="predicted"/>
<evidence type="ECO:0000313" key="1">
    <source>
        <dbReference type="EMBL" id="GGG07056.1"/>
    </source>
</evidence>
<organism evidence="1 2">
    <name type="scientific">Paenibacillus albidus</name>
    <dbReference type="NCBI Taxonomy" id="2041023"/>
    <lineage>
        <taxon>Bacteria</taxon>
        <taxon>Bacillati</taxon>
        <taxon>Bacillota</taxon>
        <taxon>Bacilli</taxon>
        <taxon>Bacillales</taxon>
        <taxon>Paenibacillaceae</taxon>
        <taxon>Paenibacillus</taxon>
    </lineage>
</organism>
<reference evidence="1" key="2">
    <citation type="submission" date="2020-09" db="EMBL/GenBank/DDBJ databases">
        <authorList>
            <person name="Sun Q."/>
            <person name="Zhou Y."/>
        </authorList>
    </citation>
    <scope>NUCLEOTIDE SEQUENCE</scope>
    <source>
        <strain evidence="1">CGMCC 1.16134</strain>
    </source>
</reference>
<dbReference type="EMBL" id="BMKR01000042">
    <property type="protein sequence ID" value="GGG07056.1"/>
    <property type="molecule type" value="Genomic_DNA"/>
</dbReference>
<gene>
    <name evidence="1" type="ORF">GCM10010912_59650</name>
</gene>
<sequence length="59" mass="7427">MDEWIDCRIKKLHYLMPDINFLCLLLNRWDFQAVLDVNNREINYEFKQQEEYEDNIIQF</sequence>
<evidence type="ECO:0000313" key="2">
    <source>
        <dbReference type="Proteomes" id="UP000637643"/>
    </source>
</evidence>
<name>A0A917D1E8_9BACL</name>
<dbReference type="RefSeq" id="WP_189031301.1">
    <property type="nucleotide sequence ID" value="NZ_BMKR01000042.1"/>
</dbReference>
<protein>
    <submittedName>
        <fullName evidence="1">Uncharacterized protein</fullName>
    </submittedName>
</protein>